<dbReference type="InterPro" id="IPR004839">
    <property type="entry name" value="Aminotransferase_I/II_large"/>
</dbReference>
<dbReference type="Proteomes" id="UP001634747">
    <property type="component" value="Unassembled WGS sequence"/>
</dbReference>
<sequence length="391" mass="42207">MPARSQVPARLSHIAPAVVQSEIRAMSVACDAAGGVNLAQGICDTPAPTVVQQGAIDAILGGRNIYTRLDGIAALRDAIAAKLKEHNGIVADPEKEVLVTNGATGALYATLLALLNPGDEVIFFEPFYGYHVSTVVSLRMSATIVPLTPPDWKLDAQALRDAITDRTRAIIINTPANPCGKVYSREELQQIADVAQEHDLYVIVDEIYEYFIYDDAKHVSMATLPGMRERTITISGVSKTFSVTGWRIGYLTAPADLVPAIGYFHDLVYICPPSPGQYGALAGLTQLAGTSFYDDLKSEHLRKRDQLCEVLTSAGFGAPKPQGAYYIFAEASRIPGANAAERARTLLRETGVAAVAGSAFFREGRGETMLRFCFGKQQADLDRACEALRKL</sequence>
<dbReference type="EMBL" id="JBJYXY010000001">
    <property type="protein sequence ID" value="MFN2975497.1"/>
    <property type="molecule type" value="Genomic_DNA"/>
</dbReference>
<evidence type="ECO:0000256" key="4">
    <source>
        <dbReference type="ARBA" id="ARBA00022898"/>
    </source>
</evidence>
<dbReference type="InterPro" id="IPR051326">
    <property type="entry name" value="Kynurenine-oxoglutarate_AT"/>
</dbReference>
<dbReference type="InterPro" id="IPR004838">
    <property type="entry name" value="NHTrfase_class1_PyrdxlP-BS"/>
</dbReference>
<protein>
    <recommendedName>
        <fullName evidence="5">Aminotransferase</fullName>
        <ecNumber evidence="5">2.6.1.-</ecNumber>
    </recommendedName>
</protein>
<dbReference type="Gene3D" id="3.90.1150.10">
    <property type="entry name" value="Aspartate Aminotransferase, domain 1"/>
    <property type="match status" value="1"/>
</dbReference>
<evidence type="ECO:0000256" key="5">
    <source>
        <dbReference type="RuleBase" id="RU000481"/>
    </source>
</evidence>
<proteinExistence type="inferred from homology"/>
<organism evidence="7 8">
    <name type="scientific">Terriglobus aquaticus</name>
    <dbReference type="NCBI Taxonomy" id="940139"/>
    <lineage>
        <taxon>Bacteria</taxon>
        <taxon>Pseudomonadati</taxon>
        <taxon>Acidobacteriota</taxon>
        <taxon>Terriglobia</taxon>
        <taxon>Terriglobales</taxon>
        <taxon>Acidobacteriaceae</taxon>
        <taxon>Terriglobus</taxon>
    </lineage>
</organism>
<comment type="caution">
    <text evidence="7">The sequence shown here is derived from an EMBL/GenBank/DDBJ whole genome shotgun (WGS) entry which is preliminary data.</text>
</comment>
<dbReference type="RefSeq" id="WP_263412979.1">
    <property type="nucleotide sequence ID" value="NZ_BAABBH010000001.1"/>
</dbReference>
<dbReference type="PANTHER" id="PTHR43807">
    <property type="entry name" value="FI04487P"/>
    <property type="match status" value="1"/>
</dbReference>
<keyword evidence="8" id="KW-1185">Reference proteome</keyword>
<name>A0ABW9KIU0_9BACT</name>
<gene>
    <name evidence="7" type="ORF">ACK2TP_06960</name>
</gene>
<evidence type="ECO:0000256" key="3">
    <source>
        <dbReference type="ARBA" id="ARBA00022679"/>
    </source>
</evidence>
<dbReference type="Gene3D" id="3.40.640.10">
    <property type="entry name" value="Type I PLP-dependent aspartate aminotransferase-like (Major domain)"/>
    <property type="match status" value="1"/>
</dbReference>
<dbReference type="InterPro" id="IPR015421">
    <property type="entry name" value="PyrdxlP-dep_Trfase_major"/>
</dbReference>
<evidence type="ECO:0000256" key="2">
    <source>
        <dbReference type="ARBA" id="ARBA00022576"/>
    </source>
</evidence>
<dbReference type="EC" id="2.6.1.-" evidence="5"/>
<dbReference type="PROSITE" id="PS00105">
    <property type="entry name" value="AA_TRANSFER_CLASS_1"/>
    <property type="match status" value="1"/>
</dbReference>
<dbReference type="CDD" id="cd00609">
    <property type="entry name" value="AAT_like"/>
    <property type="match status" value="1"/>
</dbReference>
<keyword evidence="2 5" id="KW-0032">Aminotransferase</keyword>
<keyword evidence="4" id="KW-0663">Pyridoxal phosphate</keyword>
<keyword evidence="3 5" id="KW-0808">Transferase</keyword>
<dbReference type="PANTHER" id="PTHR43807:SF20">
    <property type="entry name" value="FI04487P"/>
    <property type="match status" value="1"/>
</dbReference>
<dbReference type="InterPro" id="IPR015424">
    <property type="entry name" value="PyrdxlP-dep_Trfase"/>
</dbReference>
<dbReference type="SUPFAM" id="SSF53383">
    <property type="entry name" value="PLP-dependent transferases"/>
    <property type="match status" value="1"/>
</dbReference>
<evidence type="ECO:0000313" key="8">
    <source>
        <dbReference type="Proteomes" id="UP001634747"/>
    </source>
</evidence>
<evidence type="ECO:0000259" key="6">
    <source>
        <dbReference type="Pfam" id="PF00155"/>
    </source>
</evidence>
<reference evidence="7 8" key="1">
    <citation type="submission" date="2024-12" db="EMBL/GenBank/DDBJ databases">
        <authorList>
            <person name="Lee Y."/>
        </authorList>
    </citation>
    <scope>NUCLEOTIDE SEQUENCE [LARGE SCALE GENOMIC DNA]</scope>
    <source>
        <strain evidence="7 8">03SUJ4</strain>
    </source>
</reference>
<feature type="domain" description="Aminotransferase class I/classII large" evidence="6">
    <location>
        <begin position="36"/>
        <end position="388"/>
    </location>
</feature>
<dbReference type="GO" id="GO:0008483">
    <property type="term" value="F:transaminase activity"/>
    <property type="evidence" value="ECO:0007669"/>
    <property type="project" value="UniProtKB-KW"/>
</dbReference>
<comment type="similarity">
    <text evidence="5">Belongs to the class-I pyridoxal-phosphate-dependent aminotransferase family.</text>
</comment>
<comment type="cofactor">
    <cofactor evidence="1 5">
        <name>pyridoxal 5'-phosphate</name>
        <dbReference type="ChEBI" id="CHEBI:597326"/>
    </cofactor>
</comment>
<dbReference type="InterPro" id="IPR015422">
    <property type="entry name" value="PyrdxlP-dep_Trfase_small"/>
</dbReference>
<dbReference type="Pfam" id="PF00155">
    <property type="entry name" value="Aminotran_1_2"/>
    <property type="match status" value="1"/>
</dbReference>
<accession>A0ABW9KIU0</accession>
<evidence type="ECO:0000256" key="1">
    <source>
        <dbReference type="ARBA" id="ARBA00001933"/>
    </source>
</evidence>
<evidence type="ECO:0000313" key="7">
    <source>
        <dbReference type="EMBL" id="MFN2975497.1"/>
    </source>
</evidence>